<dbReference type="AlphaFoldDB" id="A0A2U2DJA8"/>
<dbReference type="PROSITE" id="PS50850">
    <property type="entry name" value="MFS"/>
    <property type="match status" value="1"/>
</dbReference>
<feature type="transmembrane region" description="Helical" evidence="5">
    <location>
        <begin position="406"/>
        <end position="430"/>
    </location>
</feature>
<dbReference type="InterPro" id="IPR011701">
    <property type="entry name" value="MFS"/>
</dbReference>
<sequence length="468" mass="48980">MCVPRPLALTRACLLRRCMIYIKSEPPMTDEPDVQRPTGKKLRSLLPIFAIVVVDTASAGLILPLLPFYAQDFGATPLTIGFLFASFAICEFLAGPILGNASDRSGRKRLLMVSQIGTCASFLLLAVSPNLLVVFLARILGGLSAGNVAIAIAYVADRSEAKNRRQAIGFVSAAMGLGTMVGPALGGALAPIGLAIPFLVAAGLSLASIVATSTLLPADDQASLSRLDRYAYTNGKRRTNQGWFGREDRDDDAIGAAPFCVTKFCREIADLIALPNAKALLTALAILYLAFSLFASQLALVLQARYQWGGEPFGPTEIGLLFTAAGATNILVQVVLVRAIRKTFHERTLATASFALLAIGFALIGFGDTIPGLAMGVFTAASGLALARPTLGAALTLIVPASSQGVAMGIAQSLASLINIIGPIVGGLLIKQQSYIGWTLVLVALALTGLAAVGLLSLFPKKSDPEER</sequence>
<accession>A0A2U2DJA8</accession>
<dbReference type="PRINTS" id="PR01035">
    <property type="entry name" value="TCRTETA"/>
</dbReference>
<dbReference type="CDD" id="cd17330">
    <property type="entry name" value="MFS_SLC46_TetA_like"/>
    <property type="match status" value="1"/>
</dbReference>
<name>A0A2U2DJA8_9HYPH</name>
<evidence type="ECO:0000256" key="3">
    <source>
        <dbReference type="ARBA" id="ARBA00022989"/>
    </source>
</evidence>
<gene>
    <name evidence="7" type="ORF">DEM27_25840</name>
</gene>
<comment type="caution">
    <text evidence="7">The sequence shown here is derived from an EMBL/GenBank/DDBJ whole genome shotgun (WGS) entry which is preliminary data.</text>
</comment>
<dbReference type="PANTHER" id="PTHR24002:SF3">
    <property type="entry name" value="SOLUTE CARRIER FAMILY 22 MEMBER 18"/>
    <property type="match status" value="1"/>
</dbReference>
<dbReference type="SUPFAM" id="SSF103473">
    <property type="entry name" value="MFS general substrate transporter"/>
    <property type="match status" value="1"/>
</dbReference>
<evidence type="ECO:0000256" key="2">
    <source>
        <dbReference type="ARBA" id="ARBA00022692"/>
    </source>
</evidence>
<dbReference type="PANTHER" id="PTHR24002">
    <property type="entry name" value="SOLUTE CARRIER FAMILY 22 MEMBER 18"/>
    <property type="match status" value="1"/>
</dbReference>
<feature type="transmembrane region" description="Helical" evidence="5">
    <location>
        <begin position="192"/>
        <end position="216"/>
    </location>
</feature>
<feature type="transmembrane region" description="Helical" evidence="5">
    <location>
        <begin position="133"/>
        <end position="155"/>
    </location>
</feature>
<dbReference type="GO" id="GO:0016020">
    <property type="term" value="C:membrane"/>
    <property type="evidence" value="ECO:0007669"/>
    <property type="project" value="UniProtKB-SubCell"/>
</dbReference>
<feature type="transmembrane region" description="Helical" evidence="5">
    <location>
        <begin position="45"/>
        <end position="66"/>
    </location>
</feature>
<feature type="transmembrane region" description="Helical" evidence="5">
    <location>
        <begin position="349"/>
        <end position="367"/>
    </location>
</feature>
<evidence type="ECO:0000256" key="1">
    <source>
        <dbReference type="ARBA" id="ARBA00004141"/>
    </source>
</evidence>
<keyword evidence="4 5" id="KW-0472">Membrane</keyword>
<keyword evidence="2 5" id="KW-0812">Transmembrane</keyword>
<feature type="transmembrane region" description="Helical" evidence="5">
    <location>
        <begin position="318"/>
        <end position="337"/>
    </location>
</feature>
<dbReference type="OrthoDB" id="9764259at2"/>
<dbReference type="Proteomes" id="UP000245252">
    <property type="component" value="Unassembled WGS sequence"/>
</dbReference>
<dbReference type="EMBL" id="QFBC01000016">
    <property type="protein sequence ID" value="PWE53378.1"/>
    <property type="molecule type" value="Genomic_DNA"/>
</dbReference>
<dbReference type="Gene3D" id="1.20.1250.20">
    <property type="entry name" value="MFS general substrate transporter like domains"/>
    <property type="match status" value="1"/>
</dbReference>
<dbReference type="InterPro" id="IPR001958">
    <property type="entry name" value="Tet-R_TetA/multi-R_MdtG-like"/>
</dbReference>
<evidence type="ECO:0000313" key="8">
    <source>
        <dbReference type="Proteomes" id="UP000245252"/>
    </source>
</evidence>
<feature type="transmembrane region" description="Helical" evidence="5">
    <location>
        <begin position="280"/>
        <end position="306"/>
    </location>
</feature>
<evidence type="ECO:0000313" key="7">
    <source>
        <dbReference type="EMBL" id="PWE53378.1"/>
    </source>
</evidence>
<keyword evidence="3 5" id="KW-1133">Transmembrane helix</keyword>
<feature type="transmembrane region" description="Helical" evidence="5">
    <location>
        <begin position="78"/>
        <end position="98"/>
    </location>
</feature>
<proteinExistence type="predicted"/>
<dbReference type="InterPro" id="IPR020846">
    <property type="entry name" value="MFS_dom"/>
</dbReference>
<dbReference type="GO" id="GO:0022857">
    <property type="term" value="F:transmembrane transporter activity"/>
    <property type="evidence" value="ECO:0007669"/>
    <property type="project" value="InterPro"/>
</dbReference>
<evidence type="ECO:0000259" key="6">
    <source>
        <dbReference type="PROSITE" id="PS50850"/>
    </source>
</evidence>
<dbReference type="Pfam" id="PF07690">
    <property type="entry name" value="MFS_1"/>
    <property type="match status" value="1"/>
</dbReference>
<protein>
    <submittedName>
        <fullName evidence="7">MFS transporter</fullName>
    </submittedName>
</protein>
<feature type="domain" description="Major facilitator superfamily (MFS) profile" evidence="6">
    <location>
        <begin position="44"/>
        <end position="463"/>
    </location>
</feature>
<reference evidence="7 8" key="1">
    <citation type="submission" date="2018-05" db="EMBL/GenBank/DDBJ databases">
        <title>The draft genome of strain NS-104.</title>
        <authorList>
            <person name="Hang P."/>
            <person name="Jiang J."/>
        </authorList>
    </citation>
    <scope>NUCLEOTIDE SEQUENCE [LARGE SCALE GENOMIC DNA]</scope>
    <source>
        <strain evidence="7 8">NS-104</strain>
    </source>
</reference>
<feature type="transmembrane region" description="Helical" evidence="5">
    <location>
        <begin position="110"/>
        <end position="127"/>
    </location>
</feature>
<comment type="subcellular location">
    <subcellularLocation>
        <location evidence="1">Membrane</location>
        <topology evidence="1">Multi-pass membrane protein</topology>
    </subcellularLocation>
</comment>
<keyword evidence="8" id="KW-1185">Reference proteome</keyword>
<feature type="transmembrane region" description="Helical" evidence="5">
    <location>
        <begin position="167"/>
        <end position="186"/>
    </location>
</feature>
<feature type="transmembrane region" description="Helical" evidence="5">
    <location>
        <begin position="436"/>
        <end position="459"/>
    </location>
</feature>
<evidence type="ECO:0000256" key="4">
    <source>
        <dbReference type="ARBA" id="ARBA00023136"/>
    </source>
</evidence>
<dbReference type="InterPro" id="IPR036259">
    <property type="entry name" value="MFS_trans_sf"/>
</dbReference>
<evidence type="ECO:0000256" key="5">
    <source>
        <dbReference type="SAM" id="Phobius"/>
    </source>
</evidence>
<organism evidence="7 8">
    <name type="scientific">Metarhizobium album</name>
    <dbReference type="NCBI Taxonomy" id="2182425"/>
    <lineage>
        <taxon>Bacteria</taxon>
        <taxon>Pseudomonadati</taxon>
        <taxon>Pseudomonadota</taxon>
        <taxon>Alphaproteobacteria</taxon>
        <taxon>Hyphomicrobiales</taxon>
        <taxon>Rhizobiaceae</taxon>
        <taxon>Metarhizobium</taxon>
    </lineage>
</organism>